<proteinExistence type="inferred from homology"/>
<dbReference type="RefSeq" id="WP_380685887.1">
    <property type="nucleotide sequence ID" value="NZ_JBHRSS010000001.1"/>
</dbReference>
<dbReference type="Gene3D" id="3.40.50.620">
    <property type="entry name" value="HUPs"/>
    <property type="match status" value="1"/>
</dbReference>
<accession>A0ABV7EIX7</accession>
<evidence type="ECO:0000313" key="3">
    <source>
        <dbReference type="EMBL" id="MFC3102635.1"/>
    </source>
</evidence>
<dbReference type="PANTHER" id="PTHR46268:SF6">
    <property type="entry name" value="UNIVERSAL STRESS PROTEIN UP12"/>
    <property type="match status" value="1"/>
</dbReference>
<dbReference type="EMBL" id="JBHRSS010000001">
    <property type="protein sequence ID" value="MFC3102635.1"/>
    <property type="molecule type" value="Genomic_DNA"/>
</dbReference>
<dbReference type="InterPro" id="IPR006016">
    <property type="entry name" value="UspA"/>
</dbReference>
<dbReference type="InterPro" id="IPR014729">
    <property type="entry name" value="Rossmann-like_a/b/a_fold"/>
</dbReference>
<protein>
    <submittedName>
        <fullName evidence="3">Universal stress protein</fullName>
    </submittedName>
</protein>
<dbReference type="SUPFAM" id="SSF52402">
    <property type="entry name" value="Adenine nucleotide alpha hydrolases-like"/>
    <property type="match status" value="1"/>
</dbReference>
<organism evidence="3 4">
    <name type="scientific">Salinisphaera aquimarina</name>
    <dbReference type="NCBI Taxonomy" id="2094031"/>
    <lineage>
        <taxon>Bacteria</taxon>
        <taxon>Pseudomonadati</taxon>
        <taxon>Pseudomonadota</taxon>
        <taxon>Gammaproteobacteria</taxon>
        <taxon>Salinisphaerales</taxon>
        <taxon>Salinisphaeraceae</taxon>
        <taxon>Salinisphaera</taxon>
    </lineage>
</organism>
<name>A0ABV7EIX7_9GAMM</name>
<evidence type="ECO:0000256" key="1">
    <source>
        <dbReference type="ARBA" id="ARBA00008791"/>
    </source>
</evidence>
<keyword evidence="4" id="KW-1185">Reference proteome</keyword>
<gene>
    <name evidence="3" type="ORF">ACFOSU_01885</name>
</gene>
<evidence type="ECO:0000313" key="4">
    <source>
        <dbReference type="Proteomes" id="UP001595462"/>
    </source>
</evidence>
<dbReference type="Proteomes" id="UP001595462">
    <property type="component" value="Unassembled WGS sequence"/>
</dbReference>
<comment type="similarity">
    <text evidence="1">Belongs to the universal stress protein A family.</text>
</comment>
<dbReference type="InterPro" id="IPR006015">
    <property type="entry name" value="Universal_stress_UspA"/>
</dbReference>
<reference evidence="4" key="1">
    <citation type="journal article" date="2019" name="Int. J. Syst. Evol. Microbiol.">
        <title>The Global Catalogue of Microorganisms (GCM) 10K type strain sequencing project: providing services to taxonomists for standard genome sequencing and annotation.</title>
        <authorList>
            <consortium name="The Broad Institute Genomics Platform"/>
            <consortium name="The Broad Institute Genome Sequencing Center for Infectious Disease"/>
            <person name="Wu L."/>
            <person name="Ma J."/>
        </authorList>
    </citation>
    <scope>NUCLEOTIDE SEQUENCE [LARGE SCALE GENOMIC DNA]</scope>
    <source>
        <strain evidence="4">KCTC 52640</strain>
    </source>
</reference>
<sequence length="159" mass="17265">MQNFEKILLAYDGSEQGRVALRRTLPLLGAGEVEVHLLAVVPLTGAVAAAEGFYTESMYEAERERVEKILAEGVALLKGRGIDAQGHLRAGEPAHQITRLADELRVNLVVVGHQRRGVLARWWQGSVGASLLDRLDCSLLVAQACGEHEGADEGEDEQE</sequence>
<comment type="caution">
    <text evidence="3">The sequence shown here is derived from an EMBL/GenBank/DDBJ whole genome shotgun (WGS) entry which is preliminary data.</text>
</comment>
<dbReference type="PANTHER" id="PTHR46268">
    <property type="entry name" value="STRESS RESPONSE PROTEIN NHAX"/>
    <property type="match status" value="1"/>
</dbReference>
<feature type="domain" description="UspA" evidence="2">
    <location>
        <begin position="4"/>
        <end position="142"/>
    </location>
</feature>
<dbReference type="PRINTS" id="PR01438">
    <property type="entry name" value="UNVRSLSTRESS"/>
</dbReference>
<dbReference type="CDD" id="cd00293">
    <property type="entry name" value="USP-like"/>
    <property type="match status" value="1"/>
</dbReference>
<evidence type="ECO:0000259" key="2">
    <source>
        <dbReference type="Pfam" id="PF00582"/>
    </source>
</evidence>
<dbReference type="Pfam" id="PF00582">
    <property type="entry name" value="Usp"/>
    <property type="match status" value="1"/>
</dbReference>